<dbReference type="Proteomes" id="UP001138768">
    <property type="component" value="Unassembled WGS sequence"/>
</dbReference>
<dbReference type="RefSeq" id="WP_200243997.1">
    <property type="nucleotide sequence ID" value="NZ_NRRY01000017.1"/>
</dbReference>
<dbReference type="EMBL" id="NRRY01000017">
    <property type="protein sequence ID" value="MBK1619063.1"/>
    <property type="molecule type" value="Genomic_DNA"/>
</dbReference>
<keyword evidence="2" id="KW-1185">Reference proteome</keyword>
<evidence type="ECO:0000313" key="2">
    <source>
        <dbReference type="Proteomes" id="UP001138768"/>
    </source>
</evidence>
<organism evidence="1 2">
    <name type="scientific">Lamprobacter modestohalophilus</name>
    <dbReference type="NCBI Taxonomy" id="1064514"/>
    <lineage>
        <taxon>Bacteria</taxon>
        <taxon>Pseudomonadati</taxon>
        <taxon>Pseudomonadota</taxon>
        <taxon>Gammaproteobacteria</taxon>
        <taxon>Chromatiales</taxon>
        <taxon>Chromatiaceae</taxon>
        <taxon>Lamprobacter</taxon>
    </lineage>
</organism>
<comment type="caution">
    <text evidence="1">The sequence shown here is derived from an EMBL/GenBank/DDBJ whole genome shotgun (WGS) entry which is preliminary data.</text>
</comment>
<gene>
    <name evidence="1" type="ORF">CKO42_11595</name>
</gene>
<accession>A0A9X1B449</accession>
<proteinExistence type="predicted"/>
<evidence type="ECO:0000313" key="1">
    <source>
        <dbReference type="EMBL" id="MBK1619063.1"/>
    </source>
</evidence>
<dbReference type="AlphaFoldDB" id="A0A9X1B449"/>
<protein>
    <submittedName>
        <fullName evidence="1">Uncharacterized protein</fullName>
    </submittedName>
</protein>
<reference evidence="1 2" key="1">
    <citation type="journal article" date="2020" name="Microorganisms">
        <title>Osmotic Adaptation and Compatible Solute Biosynthesis of Phototrophic Bacteria as Revealed from Genome Analyses.</title>
        <authorList>
            <person name="Imhoff J.F."/>
            <person name="Rahn T."/>
            <person name="Kunzel S."/>
            <person name="Keller A."/>
            <person name="Neulinger S.C."/>
        </authorList>
    </citation>
    <scope>NUCLEOTIDE SEQUENCE [LARGE SCALE GENOMIC DNA]</scope>
    <source>
        <strain evidence="1 2">DSM 25653</strain>
    </source>
</reference>
<sequence length="228" mass="26366">MTHQEAREHVPGRLHEIFASPYDAFSNEAVERLLHIHIMLHLLVVRPMRRRHLILRVIHGWENGSFSPDELQYIDYPLHTFDDFQQVNETFQRAREQQEPLPSNAVSLLAEPLDQAIAAANAKGQVIDEETRSIPARWPTFPKGLSLYTMFKMCNRLVYGEDDPYRSSHCMTEEGLREIHEFHLEEGEFAIVIPPGPQNKTENTLMVMHESQLEPVSTIFALSIPLFE</sequence>
<name>A0A9X1B449_9GAMM</name>